<dbReference type="RefSeq" id="WP_093933009.1">
    <property type="nucleotide sequence ID" value="NZ_NMQT01000022.1"/>
</dbReference>
<dbReference type="PROSITE" id="PS50801">
    <property type="entry name" value="STAS"/>
    <property type="match status" value="1"/>
</dbReference>
<sequence>MLALGPPALIVDAADVTFCSARALTVLLTVGSDAHAAGVPFALVARRRALLRPLARLDLHRVLRVHPTLEDALRGLDTSRP</sequence>
<feature type="domain" description="STAS" evidence="1">
    <location>
        <begin position="1"/>
        <end position="76"/>
    </location>
</feature>
<proteinExistence type="predicted"/>
<evidence type="ECO:0000313" key="2">
    <source>
        <dbReference type="EMBL" id="OXM57565.1"/>
    </source>
</evidence>
<dbReference type="AlphaFoldDB" id="A0A229SFF8"/>
<gene>
    <name evidence="2" type="ORF">CFP71_07000</name>
</gene>
<name>A0A229SFF8_9PSEU</name>
<keyword evidence="3" id="KW-1185">Reference proteome</keyword>
<organism evidence="2 3">
    <name type="scientific">Amycolatopsis thailandensis</name>
    <dbReference type="NCBI Taxonomy" id="589330"/>
    <lineage>
        <taxon>Bacteria</taxon>
        <taxon>Bacillati</taxon>
        <taxon>Actinomycetota</taxon>
        <taxon>Actinomycetes</taxon>
        <taxon>Pseudonocardiales</taxon>
        <taxon>Pseudonocardiaceae</taxon>
        <taxon>Amycolatopsis</taxon>
    </lineage>
</organism>
<dbReference type="Gene3D" id="3.30.750.24">
    <property type="entry name" value="STAS domain"/>
    <property type="match status" value="1"/>
</dbReference>
<dbReference type="InterPro" id="IPR036513">
    <property type="entry name" value="STAS_dom_sf"/>
</dbReference>
<dbReference type="OrthoDB" id="3633119at2"/>
<dbReference type="SUPFAM" id="SSF52091">
    <property type="entry name" value="SpoIIaa-like"/>
    <property type="match status" value="1"/>
</dbReference>
<dbReference type="InterPro" id="IPR002645">
    <property type="entry name" value="STAS_dom"/>
</dbReference>
<dbReference type="EMBL" id="NMQT01000022">
    <property type="protein sequence ID" value="OXM57565.1"/>
    <property type="molecule type" value="Genomic_DNA"/>
</dbReference>
<dbReference type="Pfam" id="PF01740">
    <property type="entry name" value="STAS"/>
    <property type="match status" value="1"/>
</dbReference>
<evidence type="ECO:0000313" key="3">
    <source>
        <dbReference type="Proteomes" id="UP000215223"/>
    </source>
</evidence>
<protein>
    <recommendedName>
        <fullName evidence="1">STAS domain-containing protein</fullName>
    </recommendedName>
</protein>
<evidence type="ECO:0000259" key="1">
    <source>
        <dbReference type="PROSITE" id="PS50801"/>
    </source>
</evidence>
<dbReference type="Proteomes" id="UP000215223">
    <property type="component" value="Unassembled WGS sequence"/>
</dbReference>
<reference evidence="2 3" key="1">
    <citation type="submission" date="2017-07" db="EMBL/GenBank/DDBJ databases">
        <title>Amycolatopsis thailandensis Genome sequencing and assembly.</title>
        <authorList>
            <person name="Kaur N."/>
            <person name="Mayilraj S."/>
        </authorList>
    </citation>
    <scope>NUCLEOTIDE SEQUENCE [LARGE SCALE GENOMIC DNA]</scope>
    <source>
        <strain evidence="2 3">JCM 16380</strain>
    </source>
</reference>
<comment type="caution">
    <text evidence="2">The sequence shown here is derived from an EMBL/GenBank/DDBJ whole genome shotgun (WGS) entry which is preliminary data.</text>
</comment>
<accession>A0A229SFF8</accession>